<dbReference type="AlphaFoldDB" id="A0A6H9XED4"/>
<comment type="caution">
    <text evidence="6">The sequence shown here is derived from an EMBL/GenBank/DDBJ whole genome shotgun (WGS) entry which is preliminary data.</text>
</comment>
<dbReference type="GO" id="GO:0005524">
    <property type="term" value="F:ATP binding"/>
    <property type="evidence" value="ECO:0007669"/>
    <property type="project" value="UniProtKB-KW"/>
</dbReference>
<evidence type="ECO:0000259" key="4">
    <source>
        <dbReference type="Pfam" id="PF00288"/>
    </source>
</evidence>
<evidence type="ECO:0000256" key="3">
    <source>
        <dbReference type="ARBA" id="ARBA00022840"/>
    </source>
</evidence>
<feature type="domain" description="GHMP kinase N-terminal" evidence="4">
    <location>
        <begin position="136"/>
        <end position="203"/>
    </location>
</feature>
<feature type="domain" description="Galactokinase N-terminal" evidence="5">
    <location>
        <begin position="25"/>
        <end position="72"/>
    </location>
</feature>
<gene>
    <name evidence="6" type="primary">galK2</name>
    <name evidence="6" type="ORF">NCTC10254_01291</name>
</gene>
<reference evidence="6 7" key="1">
    <citation type="submission" date="2018-06" db="EMBL/GenBank/DDBJ databases">
        <authorList>
            <consortium name="Pathogen Informatics"/>
            <person name="Doyle S."/>
        </authorList>
    </citation>
    <scope>NUCLEOTIDE SEQUENCE [LARGE SCALE GENOMIC DNA]</scope>
    <source>
        <strain evidence="6 7">NCTC10254</strain>
    </source>
</reference>
<proteinExistence type="predicted"/>
<evidence type="ECO:0000256" key="1">
    <source>
        <dbReference type="ARBA" id="ARBA00022741"/>
    </source>
</evidence>
<dbReference type="InterPro" id="IPR014721">
    <property type="entry name" value="Ribsml_uS5_D2-typ_fold_subgr"/>
</dbReference>
<keyword evidence="2 6" id="KW-0418">Kinase</keyword>
<sequence>MPVWPTNTDSQADNNDLIAAVVEYHTTAAGRAPEALATAPATWSLIGEHTDHAGGIVLLSLCQARVAAAISPRPDRTIHVTEYTFEPTTNGFQPETTTAPTLDDITADTPNTATASEPSSAATCTTRAEILSQLVATLIQRQLLSRETAGFDITLTTTIPPQAGIGDDAAIEVATALALAHNVEEIDSPPIRAKLAETCYQAATRSHAIPPLRAPYLVTLRGKDTVINVVDYADYSITEATKNTHPIVESNTTVALLVIPPRHTTKPEELRRRRVFLDEAARAFGVESIRHLPDANTRVLDWLQARHEVQGSDGLPTLIEAQNWLEFQSQELALIRSIGQTLRGRALNRLYPALSQSQSNMSGLYQITGSDEQVAQLCLGRGAFSARSAYSGATSAVIAIVRHDREANFTADLSDMGLTIMPLRQGRIAELVDIELLTEPPAE</sequence>
<name>A0A6H9XED4_9CORY</name>
<dbReference type="SUPFAM" id="SSF54211">
    <property type="entry name" value="Ribosomal protein S5 domain 2-like"/>
    <property type="match status" value="1"/>
</dbReference>
<keyword evidence="2 6" id="KW-0808">Transferase</keyword>
<dbReference type="InterPro" id="IPR019539">
    <property type="entry name" value="GalKase_N"/>
</dbReference>
<dbReference type="Pfam" id="PF00288">
    <property type="entry name" value="GHMP_kinases_N"/>
    <property type="match status" value="1"/>
</dbReference>
<protein>
    <submittedName>
        <fullName evidence="6">Galactokinase</fullName>
    </submittedName>
</protein>
<evidence type="ECO:0000313" key="7">
    <source>
        <dbReference type="Proteomes" id="UP000249886"/>
    </source>
</evidence>
<keyword evidence="3" id="KW-0067">ATP-binding</keyword>
<dbReference type="GO" id="GO:0016301">
    <property type="term" value="F:kinase activity"/>
    <property type="evidence" value="ECO:0007669"/>
    <property type="project" value="UniProtKB-KW"/>
</dbReference>
<keyword evidence="1" id="KW-0547">Nucleotide-binding</keyword>
<evidence type="ECO:0000256" key="2">
    <source>
        <dbReference type="ARBA" id="ARBA00022777"/>
    </source>
</evidence>
<dbReference type="InterPro" id="IPR020568">
    <property type="entry name" value="Ribosomal_Su5_D2-typ_SF"/>
</dbReference>
<dbReference type="Pfam" id="PF10509">
    <property type="entry name" value="GalKase_gal_bdg"/>
    <property type="match status" value="1"/>
</dbReference>
<evidence type="ECO:0000313" key="6">
    <source>
        <dbReference type="EMBL" id="SPW28295.1"/>
    </source>
</evidence>
<organism evidence="6 7">
    <name type="scientific">Corynebacterium matruchotii</name>
    <dbReference type="NCBI Taxonomy" id="43768"/>
    <lineage>
        <taxon>Bacteria</taxon>
        <taxon>Bacillati</taxon>
        <taxon>Actinomycetota</taxon>
        <taxon>Actinomycetes</taxon>
        <taxon>Mycobacteriales</taxon>
        <taxon>Corynebacteriaceae</taxon>
        <taxon>Corynebacterium</taxon>
    </lineage>
</organism>
<dbReference type="EMBL" id="UARK01000006">
    <property type="protein sequence ID" value="SPW28295.1"/>
    <property type="molecule type" value="Genomic_DNA"/>
</dbReference>
<dbReference type="Gene3D" id="3.30.230.10">
    <property type="match status" value="1"/>
</dbReference>
<dbReference type="Proteomes" id="UP000249886">
    <property type="component" value="Unassembled WGS sequence"/>
</dbReference>
<dbReference type="InterPro" id="IPR006204">
    <property type="entry name" value="GHMP_kinase_N_dom"/>
</dbReference>
<dbReference type="GO" id="GO:0005975">
    <property type="term" value="P:carbohydrate metabolic process"/>
    <property type="evidence" value="ECO:0007669"/>
    <property type="project" value="UniProtKB-ARBA"/>
</dbReference>
<dbReference type="RefSeq" id="WP_005525906.1">
    <property type="nucleotide sequence ID" value="NZ_CP050134.2"/>
</dbReference>
<accession>A0A6H9XED4</accession>
<dbReference type="GeneID" id="84574339"/>
<dbReference type="PRINTS" id="PR00959">
    <property type="entry name" value="MEVGALKINASE"/>
</dbReference>
<evidence type="ECO:0000259" key="5">
    <source>
        <dbReference type="Pfam" id="PF10509"/>
    </source>
</evidence>